<reference evidence="2 3" key="2">
    <citation type="submission" date="2018-11" db="EMBL/GenBank/DDBJ databases">
        <authorList>
            <consortium name="Pathogen Informatics"/>
        </authorList>
    </citation>
    <scope>NUCLEOTIDE SEQUENCE [LARGE SCALE GENOMIC DNA]</scope>
</reference>
<reference evidence="4" key="1">
    <citation type="submission" date="2017-02" db="UniProtKB">
        <authorList>
            <consortium name="WormBaseParasite"/>
        </authorList>
    </citation>
    <scope>IDENTIFICATION</scope>
</reference>
<accession>A0A0N4Y0R0</accession>
<organism evidence="4">
    <name type="scientific">Nippostrongylus brasiliensis</name>
    <name type="common">Rat hookworm</name>
    <dbReference type="NCBI Taxonomy" id="27835"/>
    <lineage>
        <taxon>Eukaryota</taxon>
        <taxon>Metazoa</taxon>
        <taxon>Ecdysozoa</taxon>
        <taxon>Nematoda</taxon>
        <taxon>Chromadorea</taxon>
        <taxon>Rhabditida</taxon>
        <taxon>Rhabditina</taxon>
        <taxon>Rhabditomorpha</taxon>
        <taxon>Strongyloidea</taxon>
        <taxon>Heligmosomidae</taxon>
        <taxon>Nippostrongylus</taxon>
    </lineage>
</organism>
<dbReference type="Proteomes" id="UP000271162">
    <property type="component" value="Unassembled WGS sequence"/>
</dbReference>
<evidence type="ECO:0000256" key="1">
    <source>
        <dbReference type="SAM" id="MobiDB-lite"/>
    </source>
</evidence>
<keyword evidence="3" id="KW-1185">Reference proteome</keyword>
<name>A0A0N4Y0R0_NIPBR</name>
<evidence type="ECO:0000313" key="4">
    <source>
        <dbReference type="WBParaSite" id="NBR_0000914401-mRNA-1"/>
    </source>
</evidence>
<protein>
    <submittedName>
        <fullName evidence="4">Integrase core domain containing protein</fullName>
    </submittedName>
</protein>
<sequence>MPSAGINPKEFRQTQPLVIMRALEGEIKHNLDLEKSVEISDIKFDPALNEITHIGSNIDRFDVSVVVGLLDELGKPDSMREMRVPTPDVDDKETVSDDDNGNRLELKVAESVTVGAIIPITLNLEETKKLSRMKLVEEMKTGPDTVELASPSYLQVKHCGSYSPKAEDAIHQRYTHVVPEIRPYPRIPNPEEMRSLSTDLTICNRGGIAYTGPEINNYKICVLSDILTMEANVDVLVKFNHAEDRVRRWASVVRRPDTPLA</sequence>
<evidence type="ECO:0000313" key="3">
    <source>
        <dbReference type="Proteomes" id="UP000271162"/>
    </source>
</evidence>
<dbReference type="WBParaSite" id="NBR_0000914401-mRNA-1">
    <property type="protein sequence ID" value="NBR_0000914401-mRNA-1"/>
    <property type="gene ID" value="NBR_0000914401"/>
</dbReference>
<dbReference type="EMBL" id="UYSL01020099">
    <property type="protein sequence ID" value="VDL72734.1"/>
    <property type="molecule type" value="Genomic_DNA"/>
</dbReference>
<evidence type="ECO:0000313" key="2">
    <source>
        <dbReference type="EMBL" id="VDL72734.1"/>
    </source>
</evidence>
<proteinExistence type="predicted"/>
<dbReference type="AlphaFoldDB" id="A0A0N4Y0R0"/>
<gene>
    <name evidence="2" type="ORF">NBR_LOCUS9145</name>
</gene>
<feature type="region of interest" description="Disordered" evidence="1">
    <location>
        <begin position="78"/>
        <end position="100"/>
    </location>
</feature>